<proteinExistence type="predicted"/>
<dbReference type="Proteomes" id="UP001152531">
    <property type="component" value="Unassembled WGS sequence"/>
</dbReference>
<dbReference type="EMBL" id="CALSDN010000008">
    <property type="protein sequence ID" value="CAH6722090.1"/>
    <property type="molecule type" value="Genomic_DNA"/>
</dbReference>
<organism evidence="1 2">
    <name type="scientific">[Candida] jaroonii</name>
    <dbReference type="NCBI Taxonomy" id="467808"/>
    <lineage>
        <taxon>Eukaryota</taxon>
        <taxon>Fungi</taxon>
        <taxon>Dikarya</taxon>
        <taxon>Ascomycota</taxon>
        <taxon>Saccharomycotina</taxon>
        <taxon>Pichiomycetes</taxon>
        <taxon>Debaryomycetaceae</taxon>
        <taxon>Yamadazyma</taxon>
    </lineage>
</organism>
<evidence type="ECO:0000313" key="2">
    <source>
        <dbReference type="Proteomes" id="UP001152531"/>
    </source>
</evidence>
<keyword evidence="2" id="KW-1185">Reference proteome</keyword>
<protein>
    <submittedName>
        <fullName evidence="1">NuA3 HAT complex component Nto1p</fullName>
    </submittedName>
</protein>
<evidence type="ECO:0000313" key="1">
    <source>
        <dbReference type="EMBL" id="CAH6722090.1"/>
    </source>
</evidence>
<comment type="caution">
    <text evidence="1">The sequence shown here is derived from an EMBL/GenBank/DDBJ whole genome shotgun (WGS) entry which is preliminary data.</text>
</comment>
<name>A0ACA9YAM6_9ASCO</name>
<reference evidence="1" key="1">
    <citation type="submission" date="2022-06" db="EMBL/GenBank/DDBJ databases">
        <authorList>
            <person name="Legras J.-L."/>
            <person name="Devillers H."/>
            <person name="Grondin C."/>
        </authorList>
    </citation>
    <scope>NUCLEOTIDE SEQUENCE</scope>
    <source>
        <strain evidence="1">CLIB 1444</strain>
    </source>
</reference>
<accession>A0ACA9YAM6</accession>
<sequence length="686" mass="80388">MGYETKPREERHFKEIYPDLDECKALPVFIINNKKDTIEEYEEKIKLNQPIVGPLNSVRFVKLPESREENVSFDRKLIDYGFEDPVGRNKRTLSHYHRPYQSENNESITDVVDKKRRLVEYDMDEQDFMYLNHLNDQLVSIKLHPAYFEILITILENEWSKIELEMNANEEESLITAGVDYQGIINDEEYGNDDGIVGGLPDDQKCAVCNDSDCDNSNAIVFCDGCNIAVHQECYGVAFIPEGQWLCRKCMINKHKQFDCTFCPSKTGAFKQLDNSLWSHLVCGLWINELYFANPIYMEPIEGIDLIPKSRWRLNCYICKLKVGACIQCVNKNCFSAYHVTCAKRAKLCMQMTKGVQGGVHNKLTLKSYCDKHTPNNYYLNQKQIIEGINKTRKYYRDLKLINIKNDQLNRTKKLNNKLNIFKWKTDLNTPIAPKLFSDLLLNKLVSFKLDETIEKRSQLRGLGNKLTLTKEDYYQQLEKLSNDICKYWCLKREQKNGASLIRKNNNLIDNIVYGGNELVDEKLKFSEILKNDLVKLINISEMNFQRQLLMKEKLQNDLGLIDFETFPLKKFIDHILNNIILIDNKKLLRHMRTFNLQDIINKNKEFKYDSLRELVEDIEKLDSNIQSNALKKTSKKILEYMKNFKNRKFQVSHLNGDHMDESELSELENLDKVQEVKLSKFLHNK</sequence>
<gene>
    <name evidence="1" type="ORF">CLIB1444_08S01662</name>
</gene>